<gene>
    <name evidence="1" type="ordered locus">BpOF4_20879</name>
</gene>
<dbReference type="RefSeq" id="WP_012961083.1">
    <property type="nucleotide sequence ID" value="NC_013792.1"/>
</dbReference>
<accession>D3G1E5</accession>
<evidence type="ECO:0000313" key="1">
    <source>
        <dbReference type="EMBL" id="ADC52171.1"/>
    </source>
</evidence>
<geneLocation type="plasmid" evidence="1 2">
    <name>pBpOF4-01</name>
</geneLocation>
<keyword evidence="1" id="KW-0614">Plasmid</keyword>
<dbReference type="Proteomes" id="UP000001544">
    <property type="component" value="Plasmid pBpOF4-01"/>
</dbReference>
<dbReference type="KEGG" id="bpf:BpOF4_20879"/>
<dbReference type="eggNOG" id="ENOG5032EDJ">
    <property type="taxonomic scope" value="Bacteria"/>
</dbReference>
<proteinExistence type="predicted"/>
<dbReference type="EMBL" id="CP001879">
    <property type="protein sequence ID" value="ADC52171.1"/>
    <property type="molecule type" value="Genomic_DNA"/>
</dbReference>
<dbReference type="AlphaFoldDB" id="D3G1E5"/>
<reference evidence="1 2" key="1">
    <citation type="journal article" date="2011" name="Environ. Microbiol.">
        <title>Genome of alkaliphilic Bacillus pseudofirmus OF4 reveals adaptations that support the ability to grow in an external pH range from 7.5 to 11.4.</title>
        <authorList>
            <person name="Janto B."/>
            <person name="Ahmed A."/>
            <person name="Ito M."/>
            <person name="Liu J."/>
            <person name="Hicks D.B."/>
            <person name="Pagni S."/>
            <person name="Fackelmayer O.J."/>
            <person name="Smith T.A."/>
            <person name="Earl J."/>
            <person name="Elbourne L.D."/>
            <person name="Hassan K."/>
            <person name="Paulsen I.T."/>
            <person name="Kolsto A.B."/>
            <person name="Tourasse N.J."/>
            <person name="Ehrlich G.D."/>
            <person name="Boissy R."/>
            <person name="Ivey D.M."/>
            <person name="Li G."/>
            <person name="Xue Y."/>
            <person name="Ma Y."/>
            <person name="Hu F.Z."/>
            <person name="Krulwich T.A."/>
        </authorList>
    </citation>
    <scope>NUCLEOTIDE SEQUENCE [LARGE SCALE GENOMIC DNA]</scope>
    <source>
        <strain evidence="2">ATCC BAA-2126 / JCM 17055 / OF4</strain>
    </source>
</reference>
<protein>
    <submittedName>
        <fullName evidence="1">Uncharacterized protein</fullName>
    </submittedName>
</protein>
<sequence length="70" mass="8131">MRFVNEYAVYKGDEFLVLGTAEECAKQLNVSADYIKWLTMPTAKRRVEKSKNPEKCMVAIRLEDEEEEVS</sequence>
<keyword evidence="2" id="KW-1185">Reference proteome</keyword>
<dbReference type="HOGENOM" id="CLU_202996_0_1_9"/>
<organism evidence="1 2">
    <name type="scientific">Alkalihalophilus pseudofirmus (strain ATCC BAA-2126 / JCM 17055 / OF4)</name>
    <name type="common">Bacillus pseudofirmus</name>
    <dbReference type="NCBI Taxonomy" id="398511"/>
    <lineage>
        <taxon>Bacteria</taxon>
        <taxon>Bacillati</taxon>
        <taxon>Bacillota</taxon>
        <taxon>Bacilli</taxon>
        <taxon>Bacillales</taxon>
        <taxon>Bacillaceae</taxon>
        <taxon>Alkalihalophilus</taxon>
    </lineage>
</organism>
<evidence type="ECO:0000313" key="2">
    <source>
        <dbReference type="Proteomes" id="UP000001544"/>
    </source>
</evidence>
<name>D3G1E5_ALKPO</name>